<dbReference type="Proteomes" id="UP000515489">
    <property type="component" value="Chromosome"/>
</dbReference>
<protein>
    <submittedName>
        <fullName evidence="3">Uncharacterized protein</fullName>
    </submittedName>
</protein>
<gene>
    <name evidence="3" type="ORF">H4317_02755</name>
</gene>
<dbReference type="AlphaFoldDB" id="A0A7G7W8R6"/>
<feature type="signal peptide" evidence="2">
    <location>
        <begin position="1"/>
        <end position="24"/>
    </location>
</feature>
<evidence type="ECO:0000256" key="2">
    <source>
        <dbReference type="SAM" id="SignalP"/>
    </source>
</evidence>
<feature type="compositionally biased region" description="Low complexity" evidence="1">
    <location>
        <begin position="29"/>
        <end position="60"/>
    </location>
</feature>
<feature type="region of interest" description="Disordered" evidence="1">
    <location>
        <begin position="23"/>
        <end position="63"/>
    </location>
</feature>
<dbReference type="RefSeq" id="WP_185888665.1">
    <property type="nucleotide sequence ID" value="NZ_CP060202.1"/>
</dbReference>
<name>A0A7G7W8R6_9BACT</name>
<evidence type="ECO:0000313" key="3">
    <source>
        <dbReference type="EMBL" id="QNH62759.1"/>
    </source>
</evidence>
<feature type="chain" id="PRO_5028910241" evidence="2">
    <location>
        <begin position="25"/>
        <end position="235"/>
    </location>
</feature>
<proteinExistence type="predicted"/>
<reference evidence="3 4" key="1">
    <citation type="submission" date="2020-08" db="EMBL/GenBank/DDBJ databases">
        <title>Hymenobacter sp. S2-20-2 genome sequencing.</title>
        <authorList>
            <person name="Jin L."/>
        </authorList>
    </citation>
    <scope>NUCLEOTIDE SEQUENCE [LARGE SCALE GENOMIC DNA]</scope>
    <source>
        <strain evidence="3 4">S2-20-2</strain>
    </source>
</reference>
<organism evidence="3 4">
    <name type="scientific">Hymenobacter sediminicola</name>
    <dbReference type="NCBI Taxonomy" id="2761579"/>
    <lineage>
        <taxon>Bacteria</taxon>
        <taxon>Pseudomonadati</taxon>
        <taxon>Bacteroidota</taxon>
        <taxon>Cytophagia</taxon>
        <taxon>Cytophagales</taxon>
        <taxon>Hymenobacteraceae</taxon>
        <taxon>Hymenobacter</taxon>
    </lineage>
</organism>
<dbReference type="PROSITE" id="PS51257">
    <property type="entry name" value="PROKAR_LIPOPROTEIN"/>
    <property type="match status" value="1"/>
</dbReference>
<keyword evidence="2" id="KW-0732">Signal</keyword>
<dbReference type="EMBL" id="CP060202">
    <property type="protein sequence ID" value="QNH62759.1"/>
    <property type="molecule type" value="Genomic_DNA"/>
</dbReference>
<dbReference type="KEGG" id="hsk:H4317_02755"/>
<accession>A0A7G7W8R6</accession>
<sequence length="235" mass="25622">MKTTIRLVASCALLGMLASCGSKDKPEETVATTETSTTVTEPTTTTEAPAPAEAATNTTPDASFDINTVPVTSASLGQFPYLSVLKNYSVNTSNSEEYEFERAYVYDGSNLVPVEGKVSQRLIGPESGQNKASELMIRRNYETLLQNLGAKKVSAVKVPREVIDKLGYDEVYKHGKWSVSSDHETDTYVIRQKDKEVWAQVTALGSDGNYNLTVTERAAMPQQATVIPADELKKN</sequence>
<evidence type="ECO:0000313" key="4">
    <source>
        <dbReference type="Proteomes" id="UP000515489"/>
    </source>
</evidence>
<keyword evidence="4" id="KW-1185">Reference proteome</keyword>
<evidence type="ECO:0000256" key="1">
    <source>
        <dbReference type="SAM" id="MobiDB-lite"/>
    </source>
</evidence>